<evidence type="ECO:0000313" key="1">
    <source>
        <dbReference type="EMBL" id="KAK7260316.1"/>
    </source>
</evidence>
<gene>
    <name evidence="1" type="ORF">RIF29_26276</name>
</gene>
<keyword evidence="2" id="KW-1185">Reference proteome</keyword>
<accession>A0AAN9EN48</accession>
<dbReference type="EMBL" id="JAYWIO010000005">
    <property type="protein sequence ID" value="KAK7260316.1"/>
    <property type="molecule type" value="Genomic_DNA"/>
</dbReference>
<sequence length="139" mass="15592">MLLVHYDAILGSVISGLRERGERLRQSPPWRGLSSQERIACEDRRAYNFRMPILYLKPPFQDPEQSRIMPPQPGSPGLSFVAPSTFNFNQYGGGKAQHIKTCLGKACNKFDEVTDMASSIDLACLTTTRRGYVGKLKLE</sequence>
<comment type="caution">
    <text evidence="1">The sequence shown here is derived from an EMBL/GenBank/DDBJ whole genome shotgun (WGS) entry which is preliminary data.</text>
</comment>
<reference evidence="1 2" key="1">
    <citation type="submission" date="2024-01" db="EMBL/GenBank/DDBJ databases">
        <title>The genomes of 5 underutilized Papilionoideae crops provide insights into root nodulation and disease resistanc.</title>
        <authorList>
            <person name="Yuan L."/>
        </authorList>
    </citation>
    <scope>NUCLEOTIDE SEQUENCE [LARGE SCALE GENOMIC DNA]</scope>
    <source>
        <strain evidence="1">ZHUSHIDOU_FW_LH</strain>
        <tissue evidence="1">Leaf</tissue>
    </source>
</reference>
<evidence type="ECO:0000313" key="2">
    <source>
        <dbReference type="Proteomes" id="UP001372338"/>
    </source>
</evidence>
<proteinExistence type="predicted"/>
<dbReference type="AlphaFoldDB" id="A0AAN9EN48"/>
<dbReference type="Proteomes" id="UP001372338">
    <property type="component" value="Unassembled WGS sequence"/>
</dbReference>
<organism evidence="1 2">
    <name type="scientific">Crotalaria pallida</name>
    <name type="common">Smooth rattlebox</name>
    <name type="synonym">Crotalaria striata</name>
    <dbReference type="NCBI Taxonomy" id="3830"/>
    <lineage>
        <taxon>Eukaryota</taxon>
        <taxon>Viridiplantae</taxon>
        <taxon>Streptophyta</taxon>
        <taxon>Embryophyta</taxon>
        <taxon>Tracheophyta</taxon>
        <taxon>Spermatophyta</taxon>
        <taxon>Magnoliopsida</taxon>
        <taxon>eudicotyledons</taxon>
        <taxon>Gunneridae</taxon>
        <taxon>Pentapetalae</taxon>
        <taxon>rosids</taxon>
        <taxon>fabids</taxon>
        <taxon>Fabales</taxon>
        <taxon>Fabaceae</taxon>
        <taxon>Papilionoideae</taxon>
        <taxon>50 kb inversion clade</taxon>
        <taxon>genistoids sensu lato</taxon>
        <taxon>core genistoids</taxon>
        <taxon>Crotalarieae</taxon>
        <taxon>Crotalaria</taxon>
    </lineage>
</organism>
<name>A0AAN9EN48_CROPI</name>
<protein>
    <submittedName>
        <fullName evidence="1">Uncharacterized protein</fullName>
    </submittedName>
</protein>